<dbReference type="InterPro" id="IPR036397">
    <property type="entry name" value="RNaseH_sf"/>
</dbReference>
<keyword evidence="2" id="KW-1185">Reference proteome</keyword>
<protein>
    <submittedName>
        <fullName evidence="1">Transposable element Tc1 transposase</fullName>
    </submittedName>
</protein>
<sequence length="242" mass="28557">MGKKGVTNEKRCQIIGLLKDKTKNKKEIAKLLGVSEKCVRTTRKNNDIYGRPRKLTNRDQNTLKKPLLTASDRIKRLKWCKKRLNWTIERWGMDTKGFSKKIKKKEKYDTRFVIPTLQGGDGSVGKWGCIISKGTGCCLIYEGRTNQHAYKETLENELLVSVDIFYQRDDPWFFQKDGTPAHRAKLIKEWFDENNTALLPWCVFYLNRSLKFLISREIDLFYKYLCKFSNNFFCVMYDDQFD</sequence>
<comment type="caution">
    <text evidence="1">The sequence shown here is derived from an EMBL/GenBank/DDBJ whole genome shotgun (WGS) entry which is preliminary data.</text>
</comment>
<dbReference type="Gene3D" id="3.30.420.10">
    <property type="entry name" value="Ribonuclease H-like superfamily/Ribonuclease H"/>
    <property type="match status" value="1"/>
</dbReference>
<organism evidence="1 2">
    <name type="scientific">Brachionus plicatilis</name>
    <name type="common">Marine rotifer</name>
    <name type="synonym">Brachionus muelleri</name>
    <dbReference type="NCBI Taxonomy" id="10195"/>
    <lineage>
        <taxon>Eukaryota</taxon>
        <taxon>Metazoa</taxon>
        <taxon>Spiralia</taxon>
        <taxon>Gnathifera</taxon>
        <taxon>Rotifera</taxon>
        <taxon>Eurotatoria</taxon>
        <taxon>Monogononta</taxon>
        <taxon>Pseudotrocha</taxon>
        <taxon>Ploima</taxon>
        <taxon>Brachionidae</taxon>
        <taxon>Brachionus</taxon>
    </lineage>
</organism>
<reference evidence="1 2" key="1">
    <citation type="journal article" date="2018" name="Sci. Rep.">
        <title>Genomic signatures of local adaptation to the degree of environmental predictability in rotifers.</title>
        <authorList>
            <person name="Franch-Gras L."/>
            <person name="Hahn C."/>
            <person name="Garcia-Roger E.M."/>
            <person name="Carmona M.J."/>
            <person name="Serra M."/>
            <person name="Gomez A."/>
        </authorList>
    </citation>
    <scope>NUCLEOTIDE SEQUENCE [LARGE SCALE GENOMIC DNA]</scope>
    <source>
        <strain evidence="1">HYR1</strain>
    </source>
</reference>
<dbReference type="STRING" id="10195.A0A3M7RC22"/>
<name>A0A3M7RC22_BRAPC</name>
<evidence type="ECO:0000313" key="2">
    <source>
        <dbReference type="Proteomes" id="UP000276133"/>
    </source>
</evidence>
<accession>A0A3M7RC22</accession>
<dbReference type="EMBL" id="REGN01003776">
    <property type="protein sequence ID" value="RNA20818.1"/>
    <property type="molecule type" value="Genomic_DNA"/>
</dbReference>
<dbReference type="OrthoDB" id="10006939at2759"/>
<dbReference type="AlphaFoldDB" id="A0A3M7RC22"/>
<evidence type="ECO:0000313" key="1">
    <source>
        <dbReference type="EMBL" id="RNA20818.1"/>
    </source>
</evidence>
<dbReference type="Proteomes" id="UP000276133">
    <property type="component" value="Unassembled WGS sequence"/>
</dbReference>
<gene>
    <name evidence="1" type="ORF">BpHYR1_007312</name>
</gene>
<dbReference type="GO" id="GO:0003676">
    <property type="term" value="F:nucleic acid binding"/>
    <property type="evidence" value="ECO:0007669"/>
    <property type="project" value="InterPro"/>
</dbReference>
<proteinExistence type="predicted"/>